<evidence type="ECO:0000313" key="12">
    <source>
        <dbReference type="Ensembl" id="ENSLLEP00000023160.1"/>
    </source>
</evidence>
<dbReference type="GO" id="GO:0004875">
    <property type="term" value="F:complement receptor activity"/>
    <property type="evidence" value="ECO:0007669"/>
    <property type="project" value="TreeGrafter"/>
</dbReference>
<dbReference type="PROSITE" id="PS50262">
    <property type="entry name" value="G_PROTEIN_RECEP_F1_2"/>
    <property type="match status" value="1"/>
</dbReference>
<keyword evidence="3 10" id="KW-1133">Transmembrane helix</keyword>
<dbReference type="InterPro" id="IPR000826">
    <property type="entry name" value="Formyl_rcpt-rel"/>
</dbReference>
<proteinExistence type="inferred from homology"/>
<dbReference type="GO" id="GO:0007200">
    <property type="term" value="P:phospholipase C-activating G protein-coupled receptor signaling pathway"/>
    <property type="evidence" value="ECO:0007669"/>
    <property type="project" value="TreeGrafter"/>
</dbReference>
<dbReference type="Gene3D" id="1.20.1070.10">
    <property type="entry name" value="Rhodopsin 7-helix transmembrane proteins"/>
    <property type="match status" value="2"/>
</dbReference>
<dbReference type="OrthoDB" id="9908582at2759"/>
<reference evidence="12" key="2">
    <citation type="submission" date="2025-09" db="UniProtKB">
        <authorList>
            <consortium name="Ensembl"/>
        </authorList>
    </citation>
    <scope>IDENTIFICATION</scope>
</reference>
<protein>
    <recommendedName>
        <fullName evidence="11">G-protein coupled receptors family 1 profile domain-containing protein</fullName>
    </recommendedName>
</protein>
<keyword evidence="4" id="KW-0297">G-protein coupled receptor</keyword>
<evidence type="ECO:0000256" key="8">
    <source>
        <dbReference type="ARBA" id="ARBA00025736"/>
    </source>
</evidence>
<dbReference type="GO" id="GO:0007204">
    <property type="term" value="P:positive regulation of cytosolic calcium ion concentration"/>
    <property type="evidence" value="ECO:0007669"/>
    <property type="project" value="TreeGrafter"/>
</dbReference>
<evidence type="ECO:0000256" key="10">
    <source>
        <dbReference type="SAM" id="Phobius"/>
    </source>
</evidence>
<comment type="subcellular location">
    <subcellularLocation>
        <location evidence="1">Membrane</location>
        <topology evidence="1">Multi-pass membrane protein</topology>
    </subcellularLocation>
</comment>
<dbReference type="AlphaFoldDB" id="A0A8C5W6P4"/>
<dbReference type="PANTHER" id="PTHR24225">
    <property type="entry name" value="CHEMOTACTIC RECEPTOR"/>
    <property type="match status" value="1"/>
</dbReference>
<dbReference type="InterPro" id="IPR017452">
    <property type="entry name" value="GPCR_Rhodpsn_7TM"/>
</dbReference>
<evidence type="ECO:0000256" key="5">
    <source>
        <dbReference type="ARBA" id="ARBA00023136"/>
    </source>
</evidence>
<evidence type="ECO:0000256" key="6">
    <source>
        <dbReference type="ARBA" id="ARBA00023170"/>
    </source>
</evidence>
<keyword evidence="6" id="KW-0675">Receptor</keyword>
<organism evidence="12 13">
    <name type="scientific">Leptobrachium leishanense</name>
    <name type="common">Leishan spiny toad</name>
    <dbReference type="NCBI Taxonomy" id="445787"/>
    <lineage>
        <taxon>Eukaryota</taxon>
        <taxon>Metazoa</taxon>
        <taxon>Chordata</taxon>
        <taxon>Craniata</taxon>
        <taxon>Vertebrata</taxon>
        <taxon>Euteleostomi</taxon>
        <taxon>Amphibia</taxon>
        <taxon>Batrachia</taxon>
        <taxon>Anura</taxon>
        <taxon>Pelobatoidea</taxon>
        <taxon>Megophryidae</taxon>
        <taxon>Leptobrachium</taxon>
    </lineage>
</organism>
<comment type="similarity">
    <text evidence="8">Belongs to the chemokine-like receptor (CMKLR) family.</text>
</comment>
<feature type="domain" description="G-protein coupled receptors family 1 profile" evidence="11">
    <location>
        <begin position="95"/>
        <end position="380"/>
    </location>
</feature>
<feature type="transmembrane region" description="Helical" evidence="10">
    <location>
        <begin position="192"/>
        <end position="215"/>
    </location>
</feature>
<evidence type="ECO:0000313" key="13">
    <source>
        <dbReference type="Proteomes" id="UP000694569"/>
    </source>
</evidence>
<dbReference type="GO" id="GO:0006954">
    <property type="term" value="P:inflammatory response"/>
    <property type="evidence" value="ECO:0007669"/>
    <property type="project" value="TreeGrafter"/>
</dbReference>
<dbReference type="PANTHER" id="PTHR24225:SF71">
    <property type="entry name" value="C3A ANAPHYLATOXIN CHEMOTACTIC RECEPTOR-LIKE"/>
    <property type="match status" value="1"/>
</dbReference>
<evidence type="ECO:0000256" key="1">
    <source>
        <dbReference type="ARBA" id="ARBA00004141"/>
    </source>
</evidence>
<keyword evidence="2 10" id="KW-0812">Transmembrane</keyword>
<dbReference type="InterPro" id="IPR000276">
    <property type="entry name" value="GPCR_Rhodpsn"/>
</dbReference>
<evidence type="ECO:0000259" key="11">
    <source>
        <dbReference type="PROSITE" id="PS50262"/>
    </source>
</evidence>
<dbReference type="Proteomes" id="UP000694569">
    <property type="component" value="Unplaced"/>
</dbReference>
<feature type="transmembrane region" description="Helical" evidence="10">
    <location>
        <begin position="82"/>
        <end position="103"/>
    </location>
</feature>
<accession>A0A8C5W6P4</accession>
<name>A0A8C5W6P4_9ANUR</name>
<reference evidence="12" key="1">
    <citation type="submission" date="2025-08" db="UniProtKB">
        <authorList>
            <consortium name="Ensembl"/>
        </authorList>
    </citation>
    <scope>IDENTIFICATION</scope>
</reference>
<dbReference type="GO" id="GO:0004930">
    <property type="term" value="F:G protein-coupled receptor activity"/>
    <property type="evidence" value="ECO:0007669"/>
    <property type="project" value="UniProtKB-KW"/>
</dbReference>
<evidence type="ECO:0000256" key="2">
    <source>
        <dbReference type="ARBA" id="ARBA00022692"/>
    </source>
</evidence>
<keyword evidence="7" id="KW-0807">Transducer</keyword>
<keyword evidence="5 10" id="KW-0472">Membrane</keyword>
<feature type="transmembrane region" description="Helical" evidence="10">
    <location>
        <begin position="289"/>
        <end position="314"/>
    </location>
</feature>
<dbReference type="Ensembl" id="ENSLLET00000024039.1">
    <property type="protein sequence ID" value="ENSLLEP00000023160.1"/>
    <property type="gene ID" value="ENSLLEG00000014712.1"/>
</dbReference>
<dbReference type="GO" id="GO:0005886">
    <property type="term" value="C:plasma membrane"/>
    <property type="evidence" value="ECO:0007669"/>
    <property type="project" value="TreeGrafter"/>
</dbReference>
<evidence type="ECO:0000256" key="7">
    <source>
        <dbReference type="ARBA" id="ARBA00023224"/>
    </source>
</evidence>
<dbReference type="SUPFAM" id="SSF81321">
    <property type="entry name" value="Family A G protein-coupled receptor-like"/>
    <property type="match status" value="1"/>
</dbReference>
<feature type="transmembrane region" description="Helical" evidence="10">
    <location>
        <begin position="115"/>
        <end position="137"/>
    </location>
</feature>
<dbReference type="GeneTree" id="ENSGT00940000160642"/>
<evidence type="ECO:0000256" key="9">
    <source>
        <dbReference type="SAM" id="MobiDB-lite"/>
    </source>
</evidence>
<evidence type="ECO:0000256" key="3">
    <source>
        <dbReference type="ARBA" id="ARBA00022989"/>
    </source>
</evidence>
<dbReference type="Pfam" id="PF00001">
    <property type="entry name" value="7tm_1"/>
    <property type="match status" value="1"/>
</dbReference>
<evidence type="ECO:0000256" key="4">
    <source>
        <dbReference type="ARBA" id="ARBA00023040"/>
    </source>
</evidence>
<feature type="transmembrane region" description="Helical" evidence="10">
    <location>
        <begin position="152"/>
        <end position="171"/>
    </location>
</feature>
<sequence length="380" mass="42893">MKRAAGCAVSDGQFQRGGRPHPAPSCGCPWAWLTRRTLINRCPSNTGSRMASSENLCFMSWEMKDLHKLHEGYSSILRQTSFVLSIIVCVVGFLGNAVVIWATGFVMKKKYPSKIWFLNLAIADFVFLVCLPLDAAAEFKENWSFGSPLCKVYNFLSIANMYTSIFIITALNIDRALAVAKPIWHLKCFTQCIRYCICAGIWSVTVLGSVPAIIFGGEVETRDKTVCTLFHVEDVELHRRNPSSQVLSFNTDMFDTFKRYLTQCRREQCCATENALTVWNQMVFSTKCLVIPLLVIGYFIPLCVILTSNIIIALETRKSKKVKSARLYRIIITVFIVHLVTWTPLVVAQIILLVAVQKMNIILVYKGSVTDLSNQTEYIH</sequence>
<dbReference type="PRINTS" id="PR00237">
    <property type="entry name" value="GPCRRHODOPSN"/>
</dbReference>
<feature type="region of interest" description="Disordered" evidence="9">
    <location>
        <begin position="1"/>
        <end position="22"/>
    </location>
</feature>
<keyword evidence="13" id="KW-1185">Reference proteome</keyword>
<feature type="transmembrane region" description="Helical" evidence="10">
    <location>
        <begin position="326"/>
        <end position="356"/>
    </location>
</feature>